<feature type="region of interest" description="Disordered" evidence="1">
    <location>
        <begin position="1"/>
        <end position="62"/>
    </location>
</feature>
<evidence type="ECO:0000256" key="1">
    <source>
        <dbReference type="SAM" id="MobiDB-lite"/>
    </source>
</evidence>
<sequence>MAQSAVRTEVLSCSSAARPSHRKPPKLAPTHRRAPPAPPGAQKRQSWDSHAAHWQPASASHDGGGYDHNAVIANLLRQLNAYKVRDQKLKFQLKMEQELAMLRATNAALREDLRHENVSELKRENEYLNQKTVSLAIALFNAEKALGVAEAEKRALIEQQGAHMQGVRE</sequence>
<dbReference type="EMBL" id="HBGU01031265">
    <property type="protein sequence ID" value="CAD9453808.1"/>
    <property type="molecule type" value="Transcribed_RNA"/>
</dbReference>
<proteinExistence type="predicted"/>
<dbReference type="AlphaFoldDB" id="A0A7S2DIT2"/>
<protein>
    <submittedName>
        <fullName evidence="2">Uncharacterized protein</fullName>
    </submittedName>
</protein>
<feature type="compositionally biased region" description="Polar residues" evidence="1">
    <location>
        <begin position="1"/>
        <end position="17"/>
    </location>
</feature>
<name>A0A7S2DIT2_9EUKA</name>
<gene>
    <name evidence="2" type="ORF">CBRE1094_LOCUS17086</name>
</gene>
<reference evidence="2" key="1">
    <citation type="submission" date="2021-01" db="EMBL/GenBank/DDBJ databases">
        <authorList>
            <person name="Corre E."/>
            <person name="Pelletier E."/>
            <person name="Niang G."/>
            <person name="Scheremetjew M."/>
            <person name="Finn R."/>
            <person name="Kale V."/>
            <person name="Holt S."/>
            <person name="Cochrane G."/>
            <person name="Meng A."/>
            <person name="Brown T."/>
            <person name="Cohen L."/>
        </authorList>
    </citation>
    <scope>NUCLEOTIDE SEQUENCE</scope>
    <source>
        <strain evidence="2">UTEX LB 985</strain>
    </source>
</reference>
<organism evidence="2">
    <name type="scientific">Haptolina brevifila</name>
    <dbReference type="NCBI Taxonomy" id="156173"/>
    <lineage>
        <taxon>Eukaryota</taxon>
        <taxon>Haptista</taxon>
        <taxon>Haptophyta</taxon>
        <taxon>Prymnesiophyceae</taxon>
        <taxon>Prymnesiales</taxon>
        <taxon>Prymnesiaceae</taxon>
        <taxon>Haptolina</taxon>
    </lineage>
</organism>
<evidence type="ECO:0000313" key="2">
    <source>
        <dbReference type="EMBL" id="CAD9453808.1"/>
    </source>
</evidence>
<accession>A0A7S2DIT2</accession>
<feature type="compositionally biased region" description="Basic residues" evidence="1">
    <location>
        <begin position="19"/>
        <end position="34"/>
    </location>
</feature>